<name>A0A1X2HGQ8_SYNRA</name>
<evidence type="ECO:0000313" key="12">
    <source>
        <dbReference type="Proteomes" id="UP000242180"/>
    </source>
</evidence>
<evidence type="ECO:0000313" key="11">
    <source>
        <dbReference type="EMBL" id="ORY98100.1"/>
    </source>
</evidence>
<keyword evidence="12" id="KW-1185">Reference proteome</keyword>
<dbReference type="OrthoDB" id="43906at2759"/>
<dbReference type="InterPro" id="IPR018108">
    <property type="entry name" value="MCP_transmembrane"/>
</dbReference>
<feature type="repeat" description="Solcar" evidence="9">
    <location>
        <begin position="111"/>
        <end position="195"/>
    </location>
</feature>
<dbReference type="Proteomes" id="UP000242180">
    <property type="component" value="Unassembled WGS sequence"/>
</dbReference>
<keyword evidence="7" id="KW-0496">Mitochondrion</keyword>
<evidence type="ECO:0000256" key="8">
    <source>
        <dbReference type="ARBA" id="ARBA00023136"/>
    </source>
</evidence>
<proteinExistence type="inferred from homology"/>
<dbReference type="FunCoup" id="A0A1X2HGQ8">
    <property type="interactions" value="223"/>
</dbReference>
<evidence type="ECO:0000256" key="6">
    <source>
        <dbReference type="ARBA" id="ARBA00022989"/>
    </source>
</evidence>
<dbReference type="SUPFAM" id="SSF103506">
    <property type="entry name" value="Mitochondrial carrier"/>
    <property type="match status" value="1"/>
</dbReference>
<keyword evidence="8 9" id="KW-0472">Membrane</keyword>
<feature type="repeat" description="Solcar" evidence="9">
    <location>
        <begin position="14"/>
        <end position="95"/>
    </location>
</feature>
<evidence type="ECO:0000256" key="3">
    <source>
        <dbReference type="ARBA" id="ARBA00022448"/>
    </source>
</evidence>
<dbReference type="GO" id="GO:0015093">
    <property type="term" value="F:ferrous iron transmembrane transporter activity"/>
    <property type="evidence" value="ECO:0007669"/>
    <property type="project" value="TreeGrafter"/>
</dbReference>
<dbReference type="PANTHER" id="PTHR45758">
    <property type="entry name" value="MITOFERRIN-1-RELATED"/>
    <property type="match status" value="1"/>
</dbReference>
<evidence type="ECO:0000256" key="10">
    <source>
        <dbReference type="RuleBase" id="RU000488"/>
    </source>
</evidence>
<dbReference type="EMBL" id="MCGN01000004">
    <property type="protein sequence ID" value="ORY98100.1"/>
    <property type="molecule type" value="Genomic_DNA"/>
</dbReference>
<comment type="caution">
    <text evidence="11">The sequence shown here is derived from an EMBL/GenBank/DDBJ whole genome shotgun (WGS) entry which is preliminary data.</text>
</comment>
<dbReference type="Gene3D" id="1.50.40.10">
    <property type="entry name" value="Mitochondrial carrier domain"/>
    <property type="match status" value="1"/>
</dbReference>
<keyword evidence="5" id="KW-0677">Repeat</keyword>
<dbReference type="STRING" id="13706.A0A1X2HGQ8"/>
<dbReference type="GO" id="GO:0031966">
    <property type="term" value="C:mitochondrial membrane"/>
    <property type="evidence" value="ECO:0007669"/>
    <property type="project" value="UniProtKB-SubCell"/>
</dbReference>
<evidence type="ECO:0000256" key="5">
    <source>
        <dbReference type="ARBA" id="ARBA00022737"/>
    </source>
</evidence>
<dbReference type="PRINTS" id="PR00926">
    <property type="entry name" value="MITOCARRIER"/>
</dbReference>
<accession>A0A1X2HGQ8</accession>
<feature type="repeat" description="Solcar" evidence="9">
    <location>
        <begin position="202"/>
        <end position="293"/>
    </location>
</feature>
<dbReference type="InParanoid" id="A0A1X2HGQ8"/>
<comment type="similarity">
    <text evidence="2 10">Belongs to the mitochondrial carrier (TC 2.A.29) family.</text>
</comment>
<dbReference type="PROSITE" id="PS50920">
    <property type="entry name" value="SOLCAR"/>
    <property type="match status" value="3"/>
</dbReference>
<dbReference type="Pfam" id="PF00153">
    <property type="entry name" value="Mito_carr"/>
    <property type="match status" value="3"/>
</dbReference>
<protein>
    <submittedName>
        <fullName evidence="11">Mitochondrial carrier domain-containing protein</fullName>
    </submittedName>
</protein>
<evidence type="ECO:0000256" key="7">
    <source>
        <dbReference type="ARBA" id="ARBA00023128"/>
    </source>
</evidence>
<comment type="subcellular location">
    <subcellularLocation>
        <location evidence="1">Mitochondrion membrane</location>
        <topology evidence="1">Multi-pass membrane protein</topology>
    </subcellularLocation>
</comment>
<evidence type="ECO:0000256" key="2">
    <source>
        <dbReference type="ARBA" id="ARBA00006375"/>
    </source>
</evidence>
<dbReference type="InterPro" id="IPR023395">
    <property type="entry name" value="MCP_dom_sf"/>
</dbReference>
<dbReference type="PANTHER" id="PTHR45758:SF4">
    <property type="entry name" value="MITOFERRIN-1"/>
    <property type="match status" value="1"/>
</dbReference>
<sequence length="306" mass="34147">MDEEYDYESLGSNSTVLQNALAGAFAGIGEHCLMYPIDSIKTRMQVVSSTGQLSIPSQSATSLKRNLWRGVYSVIAGAGPAHALHFTTYEYCKELFDKKYVAAGAERDHWSHLLATGAAGACGTFMHDAFMTPFDVIKQRMQLRESTFRTVRECARTVYANEGLKAFYISFPTTLSMSMPFQSVQFATYEYFQSVLNSDNTYNPKTHMMAGGLAGAVAASVTTPLDVVKTLLQTRGTSTDPRIRECSGFFEASRIIGERYGYRGFFRGFRPRILANIPSTAISWSVYEYFKWFLSSDNNDTLAHHI</sequence>
<dbReference type="AlphaFoldDB" id="A0A1X2HGQ8"/>
<dbReference type="GO" id="GO:0048250">
    <property type="term" value="P:iron import into the mitochondrion"/>
    <property type="evidence" value="ECO:0007669"/>
    <property type="project" value="TreeGrafter"/>
</dbReference>
<dbReference type="InterPro" id="IPR002067">
    <property type="entry name" value="MCP"/>
</dbReference>
<dbReference type="OMA" id="WRPMRGM"/>
<evidence type="ECO:0000256" key="4">
    <source>
        <dbReference type="ARBA" id="ARBA00022692"/>
    </source>
</evidence>
<keyword evidence="4 9" id="KW-0812">Transmembrane</keyword>
<evidence type="ECO:0000256" key="9">
    <source>
        <dbReference type="PROSITE-ProRule" id="PRU00282"/>
    </source>
</evidence>
<gene>
    <name evidence="11" type="ORF">BCR43DRAFT_557092</name>
</gene>
<reference evidence="11 12" key="1">
    <citation type="submission" date="2016-07" db="EMBL/GenBank/DDBJ databases">
        <title>Pervasive Adenine N6-methylation of Active Genes in Fungi.</title>
        <authorList>
            <consortium name="DOE Joint Genome Institute"/>
            <person name="Mondo S.J."/>
            <person name="Dannebaum R.O."/>
            <person name="Kuo R.C."/>
            <person name="Labutti K."/>
            <person name="Haridas S."/>
            <person name="Kuo A."/>
            <person name="Salamov A."/>
            <person name="Ahrendt S.R."/>
            <person name="Lipzen A."/>
            <person name="Sullivan W."/>
            <person name="Andreopoulos W.B."/>
            <person name="Clum A."/>
            <person name="Lindquist E."/>
            <person name="Daum C."/>
            <person name="Ramamoorthy G.K."/>
            <person name="Gryganskyi A."/>
            <person name="Culley D."/>
            <person name="Magnuson J.K."/>
            <person name="James T.Y."/>
            <person name="O'Malley M.A."/>
            <person name="Stajich J.E."/>
            <person name="Spatafora J.W."/>
            <person name="Visel A."/>
            <person name="Grigoriev I.V."/>
        </authorList>
    </citation>
    <scope>NUCLEOTIDE SEQUENCE [LARGE SCALE GENOMIC DNA]</scope>
    <source>
        <strain evidence="11 12">NRRL 2496</strain>
    </source>
</reference>
<keyword evidence="3 10" id="KW-0813">Transport</keyword>
<organism evidence="11 12">
    <name type="scientific">Syncephalastrum racemosum</name>
    <name type="common">Filamentous fungus</name>
    <dbReference type="NCBI Taxonomy" id="13706"/>
    <lineage>
        <taxon>Eukaryota</taxon>
        <taxon>Fungi</taxon>
        <taxon>Fungi incertae sedis</taxon>
        <taxon>Mucoromycota</taxon>
        <taxon>Mucoromycotina</taxon>
        <taxon>Mucoromycetes</taxon>
        <taxon>Mucorales</taxon>
        <taxon>Syncephalastraceae</taxon>
        <taxon>Syncephalastrum</taxon>
    </lineage>
</organism>
<evidence type="ECO:0000256" key="1">
    <source>
        <dbReference type="ARBA" id="ARBA00004225"/>
    </source>
</evidence>
<keyword evidence="6" id="KW-1133">Transmembrane helix</keyword>